<feature type="transmembrane region" description="Helical" evidence="11">
    <location>
        <begin position="272"/>
        <end position="294"/>
    </location>
</feature>
<organism evidence="14 15">
    <name type="scientific">Candidatus Nealsonbacteria bacterium CG08_land_8_20_14_0_20_38_20</name>
    <dbReference type="NCBI Taxonomy" id="1974705"/>
    <lineage>
        <taxon>Bacteria</taxon>
        <taxon>Candidatus Nealsoniibacteriota</taxon>
    </lineage>
</organism>
<protein>
    <recommendedName>
        <fullName evidence="3 10">Cell division protein FtsX</fullName>
    </recommendedName>
</protein>
<evidence type="ECO:0000313" key="15">
    <source>
        <dbReference type="Proteomes" id="UP000230088"/>
    </source>
</evidence>
<accession>A0A2H0YLV6</accession>
<dbReference type="PIRSF" id="PIRSF003097">
    <property type="entry name" value="FtsX"/>
    <property type="match status" value="1"/>
</dbReference>
<keyword evidence="4 10" id="KW-1003">Cell membrane</keyword>
<comment type="subcellular location">
    <subcellularLocation>
        <location evidence="1">Cell membrane</location>
        <topology evidence="1">Multi-pass membrane protein</topology>
    </subcellularLocation>
</comment>
<gene>
    <name evidence="14" type="ORF">COT33_02135</name>
</gene>
<evidence type="ECO:0000256" key="9">
    <source>
        <dbReference type="ARBA" id="ARBA00023306"/>
    </source>
</evidence>
<evidence type="ECO:0000313" key="14">
    <source>
        <dbReference type="EMBL" id="PIS39396.1"/>
    </source>
</evidence>
<feature type="transmembrane region" description="Helical" evidence="11">
    <location>
        <begin position="20"/>
        <end position="43"/>
    </location>
</feature>
<dbReference type="InterPro" id="IPR004513">
    <property type="entry name" value="FtsX"/>
</dbReference>
<dbReference type="Pfam" id="PF18075">
    <property type="entry name" value="FtsX_ECD"/>
    <property type="match status" value="1"/>
</dbReference>
<comment type="similarity">
    <text evidence="2 10">Belongs to the ABC-4 integral membrane protein family. FtsX subfamily.</text>
</comment>
<dbReference type="Proteomes" id="UP000230088">
    <property type="component" value="Unassembled WGS sequence"/>
</dbReference>
<dbReference type="Pfam" id="PF02687">
    <property type="entry name" value="FtsX"/>
    <property type="match status" value="1"/>
</dbReference>
<dbReference type="GO" id="GO:0005886">
    <property type="term" value="C:plasma membrane"/>
    <property type="evidence" value="ECO:0007669"/>
    <property type="project" value="UniProtKB-SubCell"/>
</dbReference>
<evidence type="ECO:0000256" key="8">
    <source>
        <dbReference type="ARBA" id="ARBA00023136"/>
    </source>
</evidence>
<keyword evidence="6 11" id="KW-0812">Transmembrane</keyword>
<dbReference type="GO" id="GO:0051301">
    <property type="term" value="P:cell division"/>
    <property type="evidence" value="ECO:0007669"/>
    <property type="project" value="UniProtKB-KW"/>
</dbReference>
<dbReference type="InterPro" id="IPR040690">
    <property type="entry name" value="FtsX_ECD"/>
</dbReference>
<sequence length="301" mass="34067">MLTSLKRIIYFGWKDFYSSLGLSLATCFILVIVIFLITSIFLLKGISEHLIASAREKADITIFLKEDSLEEDILKLKEELVKMPEVKEVEYVSKEQALEKFTKEHKDEPEIMRALGLFNNPFLSSLNIKAFEAAQYQAVVSFLENSSFSNLIKEVDYSQRKLLIERIFGITEMVKKAGIIISFILAVIAILVAFNTVRLAIYNSREEIKIQRLVGASNWFIRGPFIVQGAIAGFFSVVFSFFMILGIIYFLGPKISFFLSGFNLLNYFLNNLGVIILIQLATGVGIGVISSYIATRKYLDV</sequence>
<keyword evidence="5 10" id="KW-0132">Cell division</keyword>
<dbReference type="PANTHER" id="PTHR47755:SF1">
    <property type="entry name" value="CELL DIVISION PROTEIN FTSX"/>
    <property type="match status" value="1"/>
</dbReference>
<dbReference type="Gene3D" id="3.30.70.3040">
    <property type="match status" value="1"/>
</dbReference>
<feature type="transmembrane region" description="Helical" evidence="11">
    <location>
        <begin position="177"/>
        <end position="197"/>
    </location>
</feature>
<dbReference type="InterPro" id="IPR003838">
    <property type="entry name" value="ABC3_permease_C"/>
</dbReference>
<reference evidence="15" key="1">
    <citation type="submission" date="2017-09" db="EMBL/GenBank/DDBJ databases">
        <title>Depth-based differentiation of microbial function through sediment-hosted aquifers and enrichment of novel symbionts in the deep terrestrial subsurface.</title>
        <authorList>
            <person name="Probst A.J."/>
            <person name="Ladd B."/>
            <person name="Jarett J.K."/>
            <person name="Geller-Mcgrath D.E."/>
            <person name="Sieber C.M.K."/>
            <person name="Emerson J.B."/>
            <person name="Anantharaman K."/>
            <person name="Thomas B.C."/>
            <person name="Malmstrom R."/>
            <person name="Stieglmeier M."/>
            <person name="Klingl A."/>
            <person name="Woyke T."/>
            <person name="Ryan C.M."/>
            <person name="Banfield J.F."/>
        </authorList>
    </citation>
    <scope>NUCLEOTIDE SEQUENCE [LARGE SCALE GENOMIC DNA]</scope>
</reference>
<evidence type="ECO:0000256" key="7">
    <source>
        <dbReference type="ARBA" id="ARBA00022989"/>
    </source>
</evidence>
<keyword evidence="7 11" id="KW-1133">Transmembrane helix</keyword>
<dbReference type="PANTHER" id="PTHR47755">
    <property type="entry name" value="CELL DIVISION PROTEIN FTSX"/>
    <property type="match status" value="1"/>
</dbReference>
<evidence type="ECO:0000259" key="12">
    <source>
        <dbReference type="Pfam" id="PF02687"/>
    </source>
</evidence>
<evidence type="ECO:0000256" key="2">
    <source>
        <dbReference type="ARBA" id="ARBA00007379"/>
    </source>
</evidence>
<feature type="domain" description="FtsX extracellular" evidence="13">
    <location>
        <begin position="59"/>
        <end position="145"/>
    </location>
</feature>
<dbReference type="EMBL" id="PEYD01000040">
    <property type="protein sequence ID" value="PIS39396.1"/>
    <property type="molecule type" value="Genomic_DNA"/>
</dbReference>
<evidence type="ECO:0000256" key="3">
    <source>
        <dbReference type="ARBA" id="ARBA00021907"/>
    </source>
</evidence>
<name>A0A2H0YLV6_9BACT</name>
<evidence type="ECO:0000256" key="10">
    <source>
        <dbReference type="PIRNR" id="PIRNR003097"/>
    </source>
</evidence>
<dbReference type="AlphaFoldDB" id="A0A2H0YLV6"/>
<comment type="caution">
    <text evidence="14">The sequence shown here is derived from an EMBL/GenBank/DDBJ whole genome shotgun (WGS) entry which is preliminary data.</text>
</comment>
<keyword evidence="9 10" id="KW-0131">Cell cycle</keyword>
<proteinExistence type="inferred from homology"/>
<feature type="domain" description="ABC3 transporter permease C-terminal" evidence="12">
    <location>
        <begin position="179"/>
        <end position="298"/>
    </location>
</feature>
<evidence type="ECO:0000256" key="5">
    <source>
        <dbReference type="ARBA" id="ARBA00022618"/>
    </source>
</evidence>
<feature type="transmembrane region" description="Helical" evidence="11">
    <location>
        <begin position="225"/>
        <end position="251"/>
    </location>
</feature>
<keyword evidence="8 10" id="KW-0472">Membrane</keyword>
<evidence type="ECO:0000259" key="13">
    <source>
        <dbReference type="Pfam" id="PF18075"/>
    </source>
</evidence>
<evidence type="ECO:0000256" key="6">
    <source>
        <dbReference type="ARBA" id="ARBA00022692"/>
    </source>
</evidence>
<evidence type="ECO:0000256" key="1">
    <source>
        <dbReference type="ARBA" id="ARBA00004651"/>
    </source>
</evidence>
<evidence type="ECO:0000256" key="4">
    <source>
        <dbReference type="ARBA" id="ARBA00022475"/>
    </source>
</evidence>
<evidence type="ECO:0000256" key="11">
    <source>
        <dbReference type="SAM" id="Phobius"/>
    </source>
</evidence>